<dbReference type="Pfam" id="PF04055">
    <property type="entry name" value="Radical_SAM"/>
    <property type="match status" value="1"/>
</dbReference>
<dbReference type="GO" id="GO:0046872">
    <property type="term" value="F:metal ion binding"/>
    <property type="evidence" value="ECO:0007669"/>
    <property type="project" value="UniProtKB-KW"/>
</dbReference>
<dbReference type="InterPro" id="IPR058240">
    <property type="entry name" value="rSAM_sf"/>
</dbReference>
<feature type="binding site" evidence="12">
    <location>
        <position position="97"/>
    </location>
    <ligand>
        <name>GTP</name>
        <dbReference type="ChEBI" id="CHEBI:37565"/>
    </ligand>
</feature>
<feature type="binding site" evidence="12">
    <location>
        <position position="258"/>
    </location>
    <ligand>
        <name>[4Fe-4S] cluster</name>
        <dbReference type="ChEBI" id="CHEBI:49883"/>
        <label>2</label>
        <note>4Fe-4S-substrate</note>
    </ligand>
</feature>
<feature type="binding site" evidence="12">
    <location>
        <begin position="260"/>
        <end position="262"/>
    </location>
    <ligand>
        <name>GTP</name>
        <dbReference type="ChEBI" id="CHEBI:37565"/>
    </ligand>
</feature>
<dbReference type="eggNOG" id="COG2896">
    <property type="taxonomic scope" value="Bacteria"/>
</dbReference>
<dbReference type="InterPro" id="IPR007197">
    <property type="entry name" value="rSAM"/>
</dbReference>
<dbReference type="InterPro" id="IPR050105">
    <property type="entry name" value="MoCo_biosynth_MoaA/MoaC"/>
</dbReference>
<dbReference type="GO" id="GO:0051539">
    <property type="term" value="F:4 iron, 4 sulfur cluster binding"/>
    <property type="evidence" value="ECO:0007669"/>
    <property type="project" value="UniProtKB-UniRule"/>
</dbReference>
<evidence type="ECO:0000256" key="2">
    <source>
        <dbReference type="ARBA" id="ARBA00022485"/>
    </source>
</evidence>
<dbReference type="KEGG" id="cni:Calni_1795"/>
<keyword evidence="6 12" id="KW-0408">Iron</keyword>
<gene>
    <name evidence="12" type="primary">moaA</name>
    <name evidence="14" type="ordered locus">Calni_1795</name>
</gene>
<feature type="binding site" evidence="12">
    <location>
        <position position="23"/>
    </location>
    <ligand>
        <name>[4Fe-4S] cluster</name>
        <dbReference type="ChEBI" id="CHEBI:49883"/>
        <label>1</label>
        <note>4Fe-4S-S-AdoMet</note>
    </ligand>
</feature>
<feature type="binding site" evidence="12">
    <location>
        <position position="255"/>
    </location>
    <ligand>
        <name>[4Fe-4S] cluster</name>
        <dbReference type="ChEBI" id="CHEBI:49883"/>
        <label>2</label>
        <note>4Fe-4S-substrate</note>
    </ligand>
</feature>
<dbReference type="AlphaFoldDB" id="E4TGB3"/>
<dbReference type="InterPro" id="IPR010505">
    <property type="entry name" value="MoaA_twitch"/>
</dbReference>
<comment type="pathway">
    <text evidence="12">Cofactor biosynthesis; molybdopterin biosynthesis.</text>
</comment>
<keyword evidence="7 12" id="KW-0411">Iron-sulfur</keyword>
<dbReference type="Pfam" id="PF06463">
    <property type="entry name" value="Mob_synth_C"/>
    <property type="match status" value="1"/>
</dbReference>
<dbReference type="CDD" id="cd01335">
    <property type="entry name" value="Radical_SAM"/>
    <property type="match status" value="1"/>
</dbReference>
<evidence type="ECO:0000256" key="10">
    <source>
        <dbReference type="ARBA" id="ARBA00023239"/>
    </source>
</evidence>
<keyword evidence="5 12" id="KW-0547">Nucleotide-binding</keyword>
<dbReference type="STRING" id="768670.Calni_1795"/>
<accession>E4TGB3</accession>
<dbReference type="InterPro" id="IPR006638">
    <property type="entry name" value="Elp3/MiaA/NifB-like_rSAM"/>
</dbReference>
<evidence type="ECO:0000313" key="15">
    <source>
        <dbReference type="Proteomes" id="UP000007039"/>
    </source>
</evidence>
<protein>
    <recommendedName>
        <fullName evidence="1 12">GTP 3',8-cyclase</fullName>
        <ecNumber evidence="1 12">4.1.99.22</ecNumber>
    </recommendedName>
    <alternativeName>
        <fullName evidence="12">Molybdenum cofactor biosynthesis protein A</fullName>
    </alternativeName>
</protein>
<evidence type="ECO:0000256" key="5">
    <source>
        <dbReference type="ARBA" id="ARBA00022741"/>
    </source>
</evidence>
<dbReference type="GO" id="GO:0061799">
    <property type="term" value="F:cyclic pyranopterin monophosphate synthase activity"/>
    <property type="evidence" value="ECO:0007669"/>
    <property type="project" value="TreeGrafter"/>
</dbReference>
<evidence type="ECO:0000256" key="4">
    <source>
        <dbReference type="ARBA" id="ARBA00022723"/>
    </source>
</evidence>
<dbReference type="InterPro" id="IPR013483">
    <property type="entry name" value="MoaA"/>
</dbReference>
<dbReference type="HOGENOM" id="CLU_009273_0_1_0"/>
<dbReference type="SFLD" id="SFLDS00029">
    <property type="entry name" value="Radical_SAM"/>
    <property type="match status" value="1"/>
</dbReference>
<evidence type="ECO:0000256" key="3">
    <source>
        <dbReference type="ARBA" id="ARBA00022691"/>
    </source>
</evidence>
<organism evidence="14 15">
    <name type="scientific">Calditerrivibrio nitroreducens (strain DSM 19672 / NBRC 101217 / Yu37-1)</name>
    <dbReference type="NCBI Taxonomy" id="768670"/>
    <lineage>
        <taxon>Bacteria</taxon>
        <taxon>Pseudomonadati</taxon>
        <taxon>Deferribacterota</taxon>
        <taxon>Deferribacteres</taxon>
        <taxon>Deferribacterales</taxon>
        <taxon>Calditerrivibrionaceae</taxon>
    </lineage>
</organism>
<dbReference type="Gene3D" id="3.20.20.70">
    <property type="entry name" value="Aldolase class I"/>
    <property type="match status" value="1"/>
</dbReference>
<evidence type="ECO:0000256" key="7">
    <source>
        <dbReference type="ARBA" id="ARBA00023014"/>
    </source>
</evidence>
<comment type="similarity">
    <text evidence="12">Belongs to the radical SAM superfamily. MoaA family.</text>
</comment>
<dbReference type="NCBIfam" id="NF001199">
    <property type="entry name" value="PRK00164.2-1"/>
    <property type="match status" value="1"/>
</dbReference>
<reference evidence="14 15" key="2">
    <citation type="journal article" date="2011" name="Stand. Genomic Sci.">
        <title>Complete genome sequence of Calditerrivibrio nitroreducens type strain (Yu37-1).</title>
        <authorList>
            <person name="Pitluck S."/>
            <person name="Sikorski J."/>
            <person name="Zeytun A."/>
            <person name="Lapidus A."/>
            <person name="Nolan M."/>
            <person name="Lucas S."/>
            <person name="Hammon N."/>
            <person name="Deshpande S."/>
            <person name="Cheng J.F."/>
            <person name="Tapia R."/>
            <person name="Han C."/>
            <person name="Goodwin L."/>
            <person name="Liolios K."/>
            <person name="Pagani I."/>
            <person name="Ivanova N."/>
            <person name="Mavromatis K."/>
            <person name="Pati A."/>
            <person name="Chen A."/>
            <person name="Palaniappan K."/>
            <person name="Hauser L."/>
            <person name="Chang Y.J."/>
            <person name="Jeffries C.D."/>
            <person name="Detter J.C."/>
            <person name="Brambilla E."/>
            <person name="Djao O.D."/>
            <person name="Rohde M."/>
            <person name="Spring S."/>
            <person name="Goker M."/>
            <person name="Woyke T."/>
            <person name="Bristow J."/>
            <person name="Eisen J.A."/>
            <person name="Markowitz V."/>
            <person name="Hugenholtz P."/>
            <person name="Kyrpides N.C."/>
            <person name="Klenk H.P."/>
            <person name="Land M."/>
        </authorList>
    </citation>
    <scope>NUCLEOTIDE SEQUENCE [LARGE SCALE GENOMIC DNA]</scope>
    <source>
        <strain evidence="15">DSM 19672 / NBRC 101217 / Yu37-1</strain>
    </source>
</reference>
<dbReference type="GO" id="GO:0005525">
    <property type="term" value="F:GTP binding"/>
    <property type="evidence" value="ECO:0007669"/>
    <property type="project" value="UniProtKB-UniRule"/>
</dbReference>
<dbReference type="PROSITE" id="PS01305">
    <property type="entry name" value="MOAA_NIFB_PQQE"/>
    <property type="match status" value="1"/>
</dbReference>
<dbReference type="PANTHER" id="PTHR22960:SF0">
    <property type="entry name" value="MOLYBDENUM COFACTOR BIOSYNTHESIS PROTEIN 1"/>
    <property type="match status" value="1"/>
</dbReference>
<feature type="binding site" evidence="12">
    <location>
        <position position="121"/>
    </location>
    <ligand>
        <name>S-adenosyl-L-methionine</name>
        <dbReference type="ChEBI" id="CHEBI:59789"/>
    </ligand>
</feature>
<name>E4TGB3_CALNY</name>
<dbReference type="InterPro" id="IPR013785">
    <property type="entry name" value="Aldolase_TIM"/>
</dbReference>
<evidence type="ECO:0000256" key="8">
    <source>
        <dbReference type="ARBA" id="ARBA00023134"/>
    </source>
</evidence>
<feature type="binding site" evidence="12">
    <location>
        <position position="29"/>
    </location>
    <ligand>
        <name>S-adenosyl-L-methionine</name>
        <dbReference type="ChEBI" id="CHEBI:59789"/>
    </ligand>
</feature>
<feature type="binding site" evidence="12">
    <location>
        <position position="27"/>
    </location>
    <ligand>
        <name>[4Fe-4S] cluster</name>
        <dbReference type="ChEBI" id="CHEBI:49883"/>
        <label>1</label>
        <note>4Fe-4S-S-AdoMet</note>
    </ligand>
</feature>
<dbReference type="UniPathway" id="UPA00344"/>
<keyword evidence="8 12" id="KW-0342">GTP-binding</keyword>
<evidence type="ECO:0000256" key="11">
    <source>
        <dbReference type="ARBA" id="ARBA00048697"/>
    </source>
</evidence>
<evidence type="ECO:0000256" key="1">
    <source>
        <dbReference type="ARBA" id="ARBA00012167"/>
    </source>
</evidence>
<evidence type="ECO:0000256" key="6">
    <source>
        <dbReference type="ARBA" id="ARBA00023004"/>
    </source>
</evidence>
<keyword evidence="15" id="KW-1185">Reference proteome</keyword>
<keyword evidence="4 12" id="KW-0479">Metal-binding</keyword>
<dbReference type="EMBL" id="CP002347">
    <property type="protein sequence ID" value="ADR19700.1"/>
    <property type="molecule type" value="Genomic_DNA"/>
</dbReference>
<feature type="binding site" evidence="12">
    <location>
        <position position="66"/>
    </location>
    <ligand>
        <name>GTP</name>
        <dbReference type="ChEBI" id="CHEBI:37565"/>
    </ligand>
</feature>
<dbReference type="InterPro" id="IPR000385">
    <property type="entry name" value="MoaA_NifB_PqqE_Fe-S-bd_CS"/>
</dbReference>
<reference key="1">
    <citation type="submission" date="2010-11" db="EMBL/GenBank/DDBJ databases">
        <title>The complete genome of chromosome of Calditerrivibrio nitroreducens DSM 19672.</title>
        <authorList>
            <consortium name="US DOE Joint Genome Institute (JGI-PGF)"/>
            <person name="Lucas S."/>
            <person name="Copeland A."/>
            <person name="Lapidus A."/>
            <person name="Bruce D."/>
            <person name="Goodwin L."/>
            <person name="Pitluck S."/>
            <person name="Kyrpides N."/>
            <person name="Mavromatis K."/>
            <person name="Ivanova N."/>
            <person name="Mikhailova N."/>
            <person name="Zeytun A."/>
            <person name="Brettin T."/>
            <person name="Detter J.C."/>
            <person name="Tapia R."/>
            <person name="Han C."/>
            <person name="Land M."/>
            <person name="Hauser L."/>
            <person name="Markowitz V."/>
            <person name="Cheng J.-F."/>
            <person name="Hugenholtz P."/>
            <person name="Woyke T."/>
            <person name="Wu D."/>
            <person name="Spring S."/>
            <person name="Schroeder M."/>
            <person name="Brambilla E."/>
            <person name="Klenk H.-P."/>
            <person name="Eisen J.A."/>
        </authorList>
    </citation>
    <scope>NUCLEOTIDE SEQUENCE [LARGE SCALE GENOMIC DNA]</scope>
    <source>
        <strain>DSM 19672</strain>
    </source>
</reference>
<comment type="catalytic activity">
    <reaction evidence="11 12">
        <text>GTP + AH2 + S-adenosyl-L-methionine = (8S)-3',8-cyclo-7,8-dihydroguanosine 5'-triphosphate + 5'-deoxyadenosine + L-methionine + A + H(+)</text>
        <dbReference type="Rhea" id="RHEA:49576"/>
        <dbReference type="ChEBI" id="CHEBI:13193"/>
        <dbReference type="ChEBI" id="CHEBI:15378"/>
        <dbReference type="ChEBI" id="CHEBI:17319"/>
        <dbReference type="ChEBI" id="CHEBI:17499"/>
        <dbReference type="ChEBI" id="CHEBI:37565"/>
        <dbReference type="ChEBI" id="CHEBI:57844"/>
        <dbReference type="ChEBI" id="CHEBI:59789"/>
        <dbReference type="ChEBI" id="CHEBI:131766"/>
        <dbReference type="EC" id="4.1.99.22"/>
    </reaction>
</comment>
<evidence type="ECO:0000259" key="13">
    <source>
        <dbReference type="PROSITE" id="PS51918"/>
    </source>
</evidence>
<dbReference type="SFLD" id="SFLDG01067">
    <property type="entry name" value="SPASM/twitch_domain_containing"/>
    <property type="match status" value="1"/>
</dbReference>
<dbReference type="SFLD" id="SFLDG01383">
    <property type="entry name" value="cyclic_pyranopterin_phosphate"/>
    <property type="match status" value="1"/>
</dbReference>
<keyword evidence="9 12" id="KW-0501">Molybdenum cofactor biosynthesis</keyword>
<dbReference type="RefSeq" id="WP_013451910.1">
    <property type="nucleotide sequence ID" value="NC_014758.1"/>
</dbReference>
<dbReference type="GO" id="GO:1904047">
    <property type="term" value="F:S-adenosyl-L-methionine binding"/>
    <property type="evidence" value="ECO:0007669"/>
    <property type="project" value="UniProtKB-UniRule"/>
</dbReference>
<keyword evidence="10 12" id="KW-0456">Lyase</keyword>
<evidence type="ECO:0000256" key="12">
    <source>
        <dbReference type="HAMAP-Rule" id="MF_01225"/>
    </source>
</evidence>
<dbReference type="CDD" id="cd21117">
    <property type="entry name" value="Twitch_MoaA"/>
    <property type="match status" value="1"/>
</dbReference>
<feature type="binding site" evidence="12">
    <location>
        <position position="16"/>
    </location>
    <ligand>
        <name>GTP</name>
        <dbReference type="ChEBI" id="CHEBI:37565"/>
    </ligand>
</feature>
<feature type="binding site" evidence="12">
    <location>
        <position position="30"/>
    </location>
    <ligand>
        <name>[4Fe-4S] cluster</name>
        <dbReference type="ChEBI" id="CHEBI:49883"/>
        <label>1</label>
        <note>4Fe-4S-S-AdoMet</note>
    </ligand>
</feature>
<dbReference type="Proteomes" id="UP000007039">
    <property type="component" value="Chromosome"/>
</dbReference>
<dbReference type="HAMAP" id="MF_01225_B">
    <property type="entry name" value="MoaA_B"/>
    <property type="match status" value="1"/>
</dbReference>
<feature type="binding site" evidence="12">
    <location>
        <position position="158"/>
    </location>
    <ligand>
        <name>GTP</name>
        <dbReference type="ChEBI" id="CHEBI:37565"/>
    </ligand>
</feature>
<keyword evidence="2 12" id="KW-0004">4Fe-4S</keyword>
<dbReference type="SUPFAM" id="SSF102114">
    <property type="entry name" value="Radical SAM enzymes"/>
    <property type="match status" value="1"/>
</dbReference>
<comment type="subunit">
    <text evidence="12">Monomer and homodimer.</text>
</comment>
<dbReference type="GO" id="GO:0016787">
    <property type="term" value="F:hydrolase activity"/>
    <property type="evidence" value="ECO:0007669"/>
    <property type="project" value="UniProtKB-KW"/>
</dbReference>
<feature type="binding site" evidence="12">
    <location>
        <position position="70"/>
    </location>
    <ligand>
        <name>S-adenosyl-L-methionine</name>
        <dbReference type="ChEBI" id="CHEBI:59789"/>
    </ligand>
</feature>
<feature type="binding site" evidence="12">
    <location>
        <position position="192"/>
    </location>
    <ligand>
        <name>S-adenosyl-L-methionine</name>
        <dbReference type="ChEBI" id="CHEBI:59789"/>
    </ligand>
</feature>
<proteinExistence type="inferred from homology"/>
<dbReference type="SMART" id="SM00729">
    <property type="entry name" value="Elp3"/>
    <property type="match status" value="1"/>
</dbReference>
<dbReference type="EC" id="4.1.99.22" evidence="1 12"/>
<dbReference type="NCBIfam" id="TIGR02666">
    <property type="entry name" value="moaA"/>
    <property type="match status" value="1"/>
</dbReference>
<comment type="cofactor">
    <cofactor evidence="12">
        <name>[4Fe-4S] cluster</name>
        <dbReference type="ChEBI" id="CHEBI:49883"/>
    </cofactor>
    <text evidence="12">Binds 2 [4Fe-4S] clusters. Binds 1 [4Fe-4S] cluster coordinated with 3 cysteines and an exchangeable S-adenosyl-L-methionine and 1 [4Fe-4S] cluster coordinated with 3 cysteines and the GTP-derived substrate.</text>
</comment>
<sequence>MNELTDKYGRTYRYLRVSVTDRCNFRCKYCIPTHNFKFIEHKQILRYEDLIFALKIFSKYGIKKIRLTGGEPLVRKGLTNFIKSIKSETDIEEITLTTNGSLLNQFAVELKKAGINRINVSLDSLKPERYQLITGGFNLNNIIDGIKAAQDAGLFPIKINTVLIKGFNDDEIVDFCHFSADNNVTVRFIEFMPIGNSIGWNKNVIIRGKEILDIIGEHFSLTKIEKHRFEGPALNYKLSNGAKIGIITPISNHFCGECDKLRITPDGKLRPCLLSDREIDLTEAIKMRDEALFLKKIKESLDIKDWSHHITDCDSIEFNRTMSKIGG</sequence>
<dbReference type="PANTHER" id="PTHR22960">
    <property type="entry name" value="MOLYBDOPTERIN COFACTOR SYNTHESIS PROTEIN A"/>
    <property type="match status" value="1"/>
</dbReference>
<dbReference type="InterPro" id="IPR040064">
    <property type="entry name" value="MoaA-like"/>
</dbReference>
<evidence type="ECO:0000256" key="9">
    <source>
        <dbReference type="ARBA" id="ARBA00023150"/>
    </source>
</evidence>
<evidence type="ECO:0000313" key="14">
    <source>
        <dbReference type="EMBL" id="ADR19700.1"/>
    </source>
</evidence>
<dbReference type="PROSITE" id="PS51918">
    <property type="entry name" value="RADICAL_SAM"/>
    <property type="match status" value="1"/>
</dbReference>
<keyword evidence="14" id="KW-0378">Hydrolase</keyword>
<dbReference type="GO" id="GO:0006777">
    <property type="term" value="P:Mo-molybdopterin cofactor biosynthetic process"/>
    <property type="evidence" value="ECO:0007669"/>
    <property type="project" value="UniProtKB-UniRule"/>
</dbReference>
<comment type="function">
    <text evidence="12">Catalyzes the cyclization of GTP to (8S)-3',8-cyclo-7,8-dihydroguanosine 5'-triphosphate.</text>
</comment>
<keyword evidence="3 12" id="KW-0949">S-adenosyl-L-methionine</keyword>
<feature type="binding site" evidence="12">
    <location>
        <position position="272"/>
    </location>
    <ligand>
        <name>[4Fe-4S] cluster</name>
        <dbReference type="ChEBI" id="CHEBI:49883"/>
        <label>2</label>
        <note>4Fe-4S-substrate</note>
    </ligand>
</feature>
<dbReference type="SFLD" id="SFLDG01386">
    <property type="entry name" value="main_SPASM_domain-containing"/>
    <property type="match status" value="1"/>
</dbReference>
<dbReference type="OrthoDB" id="9763993at2"/>
<dbReference type="GO" id="GO:0061798">
    <property type="term" value="F:GTP 3',8'-cyclase activity"/>
    <property type="evidence" value="ECO:0007669"/>
    <property type="project" value="UniProtKB-UniRule"/>
</dbReference>
<feature type="domain" description="Radical SAM core" evidence="13">
    <location>
        <begin position="7"/>
        <end position="230"/>
    </location>
</feature>